<evidence type="ECO:0000256" key="2">
    <source>
        <dbReference type="ARBA" id="ARBA00022676"/>
    </source>
</evidence>
<evidence type="ECO:0000259" key="5">
    <source>
        <dbReference type="Pfam" id="PF00535"/>
    </source>
</evidence>
<evidence type="ECO:0000256" key="3">
    <source>
        <dbReference type="ARBA" id="ARBA00022679"/>
    </source>
</evidence>
<feature type="transmembrane region" description="Helical" evidence="4">
    <location>
        <begin position="6"/>
        <end position="27"/>
    </location>
</feature>
<feature type="domain" description="Glycosyltransferase 2-like" evidence="5">
    <location>
        <begin position="51"/>
        <end position="209"/>
    </location>
</feature>
<gene>
    <name evidence="6" type="ORF">I5M19_07575</name>
</gene>
<dbReference type="AlphaFoldDB" id="A0A934PR04"/>
<organism evidence="6 7">
    <name type="scientific">Mucilaginibacter segetis</name>
    <dbReference type="NCBI Taxonomy" id="2793071"/>
    <lineage>
        <taxon>Bacteria</taxon>
        <taxon>Pseudomonadati</taxon>
        <taxon>Bacteroidota</taxon>
        <taxon>Sphingobacteriia</taxon>
        <taxon>Sphingobacteriales</taxon>
        <taxon>Sphingobacteriaceae</taxon>
        <taxon>Mucilaginibacter</taxon>
    </lineage>
</organism>
<protein>
    <submittedName>
        <fullName evidence="6">Glycosyltransferase family 2 protein</fullName>
    </submittedName>
</protein>
<evidence type="ECO:0000313" key="7">
    <source>
        <dbReference type="Proteomes" id="UP000613193"/>
    </source>
</evidence>
<feature type="transmembrane region" description="Helical" evidence="4">
    <location>
        <begin position="319"/>
        <end position="341"/>
    </location>
</feature>
<comment type="caution">
    <text evidence="6">The sequence shown here is derived from an EMBL/GenBank/DDBJ whole genome shotgun (WGS) entry which is preliminary data.</text>
</comment>
<dbReference type="RefSeq" id="WP_200065596.1">
    <property type="nucleotide sequence ID" value="NZ_JAEHFW010000001.1"/>
</dbReference>
<dbReference type="PANTHER" id="PTHR43630:SF1">
    <property type="entry name" value="POLY-BETA-1,6-N-ACETYL-D-GLUCOSAMINE SYNTHASE"/>
    <property type="match status" value="1"/>
</dbReference>
<feature type="transmembrane region" description="Helical" evidence="4">
    <location>
        <begin position="353"/>
        <end position="372"/>
    </location>
</feature>
<reference evidence="6" key="1">
    <citation type="submission" date="2020-12" db="EMBL/GenBank/DDBJ databases">
        <title>Bacterial novel species Mucilaginibacter sp. SD-g isolated from soil.</title>
        <authorList>
            <person name="Jung H.-Y."/>
        </authorList>
    </citation>
    <scope>NUCLEOTIDE SEQUENCE</scope>
    <source>
        <strain evidence="6">SD-g</strain>
    </source>
</reference>
<keyword evidence="3" id="KW-0808">Transferase</keyword>
<dbReference type="GO" id="GO:0016757">
    <property type="term" value="F:glycosyltransferase activity"/>
    <property type="evidence" value="ECO:0007669"/>
    <property type="project" value="UniProtKB-KW"/>
</dbReference>
<keyword evidence="2" id="KW-0328">Glycosyltransferase</keyword>
<dbReference type="Pfam" id="PF00535">
    <property type="entry name" value="Glycos_transf_2"/>
    <property type="match status" value="1"/>
</dbReference>
<evidence type="ECO:0000256" key="4">
    <source>
        <dbReference type="SAM" id="Phobius"/>
    </source>
</evidence>
<dbReference type="EMBL" id="JAEHFW010000001">
    <property type="protein sequence ID" value="MBK0379159.1"/>
    <property type="molecule type" value="Genomic_DNA"/>
</dbReference>
<keyword evidence="4" id="KW-0812">Transmembrane</keyword>
<accession>A0A934PR04</accession>
<evidence type="ECO:0000256" key="1">
    <source>
        <dbReference type="ARBA" id="ARBA00006739"/>
    </source>
</evidence>
<dbReference type="PANTHER" id="PTHR43630">
    <property type="entry name" value="POLY-BETA-1,6-N-ACETYL-D-GLUCOSAMINE SYNTHASE"/>
    <property type="match status" value="1"/>
</dbReference>
<dbReference type="SUPFAM" id="SSF53448">
    <property type="entry name" value="Nucleotide-diphospho-sugar transferases"/>
    <property type="match status" value="1"/>
</dbReference>
<dbReference type="Gene3D" id="3.90.550.10">
    <property type="entry name" value="Spore Coat Polysaccharide Biosynthesis Protein SpsA, Chain A"/>
    <property type="match status" value="1"/>
</dbReference>
<keyword evidence="4" id="KW-0472">Membrane</keyword>
<comment type="similarity">
    <text evidence="1">Belongs to the glycosyltransferase 2 family.</text>
</comment>
<proteinExistence type="inferred from homology"/>
<name>A0A934PR04_9SPHI</name>
<dbReference type="InterPro" id="IPR001173">
    <property type="entry name" value="Glyco_trans_2-like"/>
</dbReference>
<dbReference type="Proteomes" id="UP000613193">
    <property type="component" value="Unassembled WGS sequence"/>
</dbReference>
<dbReference type="InterPro" id="IPR029044">
    <property type="entry name" value="Nucleotide-diphossugar_trans"/>
</dbReference>
<keyword evidence="4" id="KW-1133">Transmembrane helix</keyword>
<feature type="transmembrane region" description="Helical" evidence="4">
    <location>
        <begin position="292"/>
        <end position="313"/>
    </location>
</feature>
<evidence type="ECO:0000313" key="6">
    <source>
        <dbReference type="EMBL" id="MBK0379159.1"/>
    </source>
</evidence>
<dbReference type="CDD" id="cd06439">
    <property type="entry name" value="CESA_like_1"/>
    <property type="match status" value="1"/>
</dbReference>
<keyword evidence="7" id="KW-1185">Reference proteome</keyword>
<sequence length="388" mass="44382">MKILFWVSLFITVYTYIGYGVVIYILLKIRKALNIKRPVFKTIEFPTLTMITTAYNEAAILEEKIRNTINLKYPDGKLNFIFVSDGSTDGSEDIINKYPQVKLVNNWPRKGKMHAINTAMEHVNSEVVVFTDANTFLNEYALINIARHYADPSVGAVAGEKRVESTTGDGTAGEGFYWKYESTLKKWDSELYTAVGATGELLSMRRELYKPPPADTVLDDFMLSMSVTQKHLRLVYEPDAWATEFGSASVGEELKRKIRIAAGGIQSILRLTDLLNPFRYPMLSFQYISHRVLRWTITPFMLIIAFVANFLIVTNQGGVHYMVALVCQLFFYLSAFMGYLLRIKPIKIKLFFIPYYFCMMNYAVIAGIIRYFSTGQNAMWEKSKRQVG</sequence>